<organism evidence="3">
    <name type="scientific">bioreactor metagenome</name>
    <dbReference type="NCBI Taxonomy" id="1076179"/>
    <lineage>
        <taxon>unclassified sequences</taxon>
        <taxon>metagenomes</taxon>
        <taxon>ecological metagenomes</taxon>
    </lineage>
</organism>
<evidence type="ECO:0000313" key="3">
    <source>
        <dbReference type="EMBL" id="MPL99118.1"/>
    </source>
</evidence>
<dbReference type="PANTHER" id="PTHR37294">
    <property type="entry name" value="3'-5' EXORIBONUCLEASE YHAM"/>
    <property type="match status" value="1"/>
</dbReference>
<proteinExistence type="predicted"/>
<dbReference type="GO" id="GO:0016787">
    <property type="term" value="F:hydrolase activity"/>
    <property type="evidence" value="ECO:0007669"/>
    <property type="project" value="UniProtKB-KW"/>
</dbReference>
<name>A0A644W6A4_9ZZZZ</name>
<comment type="caution">
    <text evidence="3">The sequence shown here is derived from an EMBL/GenBank/DDBJ whole genome shotgun (WGS) entry which is preliminary data.</text>
</comment>
<reference evidence="3" key="1">
    <citation type="submission" date="2019-08" db="EMBL/GenBank/DDBJ databases">
        <authorList>
            <person name="Kucharzyk K."/>
            <person name="Murdoch R.W."/>
            <person name="Higgins S."/>
            <person name="Loffler F."/>
        </authorList>
    </citation>
    <scope>NUCLEOTIDE SEQUENCE</scope>
</reference>
<dbReference type="AlphaFoldDB" id="A0A644W6A4"/>
<dbReference type="SMART" id="SM00471">
    <property type="entry name" value="HDc"/>
    <property type="match status" value="1"/>
</dbReference>
<feature type="domain" description="HD" evidence="2">
    <location>
        <begin position="148"/>
        <end position="269"/>
    </location>
</feature>
<dbReference type="InterPro" id="IPR006674">
    <property type="entry name" value="HD_domain"/>
</dbReference>
<dbReference type="Pfam" id="PF01966">
    <property type="entry name" value="HD"/>
    <property type="match status" value="1"/>
</dbReference>
<dbReference type="EC" id="3.1.-.-" evidence="3"/>
<dbReference type="Gene3D" id="1.10.3210.10">
    <property type="entry name" value="Hypothetical protein af1432"/>
    <property type="match status" value="1"/>
</dbReference>
<dbReference type="PROSITE" id="PS51831">
    <property type="entry name" value="HD"/>
    <property type="match status" value="1"/>
</dbReference>
<protein>
    <submittedName>
        <fullName evidence="3">3'-5' exoribonuclease YhaM</fullName>
        <ecNumber evidence="3">3.1.-.-</ecNumber>
    </submittedName>
</protein>
<dbReference type="InterPro" id="IPR003607">
    <property type="entry name" value="HD/PDEase_dom"/>
</dbReference>
<dbReference type="NCBIfam" id="TIGR00277">
    <property type="entry name" value="HDIG"/>
    <property type="match status" value="1"/>
</dbReference>
<dbReference type="CDD" id="cd00077">
    <property type="entry name" value="HDc"/>
    <property type="match status" value="1"/>
</dbReference>
<dbReference type="InterPro" id="IPR050798">
    <property type="entry name" value="YhaM_exoribonuc/phosphodiest"/>
</dbReference>
<accession>A0A644W6A4</accession>
<dbReference type="PANTHER" id="PTHR37294:SF1">
    <property type="entry name" value="3'-5' EXORIBONUCLEASE YHAM"/>
    <property type="match status" value="1"/>
</dbReference>
<dbReference type="EMBL" id="VSSQ01000648">
    <property type="protein sequence ID" value="MPL99118.1"/>
    <property type="molecule type" value="Genomic_DNA"/>
</dbReference>
<dbReference type="InterPro" id="IPR006675">
    <property type="entry name" value="HDIG_dom"/>
</dbReference>
<evidence type="ECO:0000259" key="2">
    <source>
        <dbReference type="PROSITE" id="PS51831"/>
    </source>
</evidence>
<gene>
    <name evidence="3" type="primary">yhaM_4</name>
    <name evidence="3" type="ORF">SDC9_45333</name>
</gene>
<dbReference type="SUPFAM" id="SSF109604">
    <property type="entry name" value="HD-domain/PDEase-like"/>
    <property type="match status" value="1"/>
</dbReference>
<sequence length="298" mass="34091">MKKIYLKDIKMHQNIESTFIVIKIISYEVDNFIAVIGDNSGEIKAYIKNINASINIGDVILVKGKLAPKFKVNFIKKVLEIDILDYLPSVKRPINEIMDELNKISKIEFKSLEAKTIDEYFFGSSEFLNKFEKAIGGVFNHHNYIGGLAEHTLAVTSLAREFAYRYNCRNKEIAILGAKLHDIGKIREMNYDKPFSYTLEGELEGHIVIGLSMLDEAFNSNKEIYSSDFINRLKAIVVQHHGKQEFGSPKEPNTMEAYIVHYADYVDATLNKINIICEDLESGSWSDFDKRINGRIYI</sequence>
<dbReference type="GO" id="GO:0031125">
    <property type="term" value="P:rRNA 3'-end processing"/>
    <property type="evidence" value="ECO:0007669"/>
    <property type="project" value="TreeGrafter"/>
</dbReference>
<evidence type="ECO:0000256" key="1">
    <source>
        <dbReference type="ARBA" id="ARBA00022801"/>
    </source>
</evidence>
<keyword evidence="1 3" id="KW-0378">Hydrolase</keyword>